<dbReference type="GO" id="GO:0005524">
    <property type="term" value="F:ATP binding"/>
    <property type="evidence" value="ECO:0007669"/>
    <property type="project" value="UniProtKB-UniRule"/>
</dbReference>
<keyword evidence="3 7" id="KW-0547">Nucleotide-binding</keyword>
<feature type="binding site" evidence="7">
    <location>
        <position position="267"/>
    </location>
    <ligand>
        <name>ATP</name>
        <dbReference type="ChEBI" id="CHEBI:30616"/>
    </ligand>
</feature>
<evidence type="ECO:0000256" key="6">
    <source>
        <dbReference type="PIRSR" id="PIRSR630616-1"/>
    </source>
</evidence>
<dbReference type="InterPro" id="IPR011009">
    <property type="entry name" value="Kinase-like_dom_sf"/>
</dbReference>
<dbReference type="FunFam" id="3.30.200.20:FF:000042">
    <property type="entry name" value="Aurora kinase A"/>
    <property type="match status" value="1"/>
</dbReference>
<dbReference type="InterPro" id="IPR008271">
    <property type="entry name" value="Ser/Thr_kinase_AS"/>
</dbReference>
<dbReference type="Gene3D" id="3.30.200.20">
    <property type="entry name" value="Phosphorylase Kinase, domain 1"/>
    <property type="match status" value="1"/>
</dbReference>
<dbReference type="InterPro" id="IPR017441">
    <property type="entry name" value="Protein_kinase_ATP_BS"/>
</dbReference>
<dbReference type="AlphaFoldDB" id="A0A7S7RFE5"/>
<evidence type="ECO:0000313" key="12">
    <source>
        <dbReference type="EMBL" id="QOY41410.1"/>
    </source>
</evidence>
<protein>
    <recommendedName>
        <fullName evidence="11">Protein kinase domain-containing protein</fullName>
    </recommendedName>
</protein>
<dbReference type="SUPFAM" id="SSF56112">
    <property type="entry name" value="Protein kinase-like (PK-like)"/>
    <property type="match status" value="1"/>
</dbReference>
<dbReference type="InterPro" id="IPR030616">
    <property type="entry name" value="Aur-like"/>
</dbReference>
<evidence type="ECO:0000256" key="5">
    <source>
        <dbReference type="ARBA" id="ARBA00022840"/>
    </source>
</evidence>
<evidence type="ECO:0000256" key="3">
    <source>
        <dbReference type="ARBA" id="ARBA00022741"/>
    </source>
</evidence>
<evidence type="ECO:0000256" key="8">
    <source>
        <dbReference type="PIRSR" id="PIRSR630616-3"/>
    </source>
</evidence>
<evidence type="ECO:0000256" key="1">
    <source>
        <dbReference type="ARBA" id="ARBA00022527"/>
    </source>
</evidence>
<feature type="domain" description="Protein kinase" evidence="11">
    <location>
        <begin position="100"/>
        <end position="397"/>
    </location>
</feature>
<feature type="active site" description="Proton acceptor" evidence="6">
    <location>
        <position position="249"/>
    </location>
</feature>
<sequence length="684" mass="78513">MREEYNYDSYKYREGGIKREELKQNKFGRAELLKKENELSKREGAVLKSKNVPKLALESVDPKSKWKQITSSTFYGDSGPLLSKLHSVPEELQRHFEIYDGIEGVLGRGAYSSVFKIRSKRSGNIYALKVMSVEHFTCRGLSGQLRREIQLQSQCFHPNIVQLYKCLEHNGYVFLILEYVDTNLFNILHRKKKNHVIRAGARRNRYIPSDEEYQEEESSLFARNEVVSYLTQILKAINYLHEMSIVHRDVKPENILISCEGRVKLGDFGWCGDLCRRCNSMAGTFCYMAPEILKGERQTAKVDSWSVGILIYELYMGNVPFIPNNSSGGGGRGGREGECDGNTNSQVISMLNSIREISKDARPSRFPPDAWHLCCWLLRKNSNERASPIQALNHPFLADGNLTSPIPITPFRRPEFQLNSTPKTVRQDISSPKVQNSTTFTTLPLVAVPTPRKASEKEKLRPETQIKRMVTEIPTNMYNYNYNYNSERSSGLHANNNYLSQKTALNAPVVGVGPGINVVSVQTDHYKQQNPSSETRYYQYQQARVANTKRADEPQRRDLSVVRNPLPRDHFGPGYLQKIPQQYPIDQNPRINYNENFQVSSRPVFDRNQLYGQAPPQPQGIISRDIYMPPVPQMGSGFPQNQPNKPILRQNTPPNRYVSQPPIYYYEQQPSQVRRNHYISQNHH</sequence>
<dbReference type="SMART" id="SM00220">
    <property type="entry name" value="S_TKc"/>
    <property type="match status" value="1"/>
</dbReference>
<evidence type="ECO:0000256" key="10">
    <source>
        <dbReference type="SAM" id="MobiDB-lite"/>
    </source>
</evidence>
<evidence type="ECO:0000256" key="2">
    <source>
        <dbReference type="ARBA" id="ARBA00022679"/>
    </source>
</evidence>
<keyword evidence="5 7" id="KW-0067">ATP-binding</keyword>
<dbReference type="OMA" id="YNTNEAR"/>
<feature type="binding site" evidence="7 9">
    <location>
        <position position="129"/>
    </location>
    <ligand>
        <name>ATP</name>
        <dbReference type="ChEBI" id="CHEBI:30616"/>
    </ligand>
</feature>
<feature type="cross-link" description="Glycyl lysine isopeptide (Lys-Gly) (interchain with G-Cter in SUMO2)" evidence="8">
    <location>
        <position position="251"/>
    </location>
</feature>
<dbReference type="PROSITE" id="PS50011">
    <property type="entry name" value="PROTEIN_KINASE_DOM"/>
    <property type="match status" value="1"/>
</dbReference>
<dbReference type="GO" id="GO:0004674">
    <property type="term" value="F:protein serine/threonine kinase activity"/>
    <property type="evidence" value="ECO:0007669"/>
    <property type="project" value="UniProtKB-KW"/>
</dbReference>
<reference evidence="12 13" key="1">
    <citation type="submission" date="2019-09" db="EMBL/GenBank/DDBJ databases">
        <title>Consistent, comparative and evidence-based genome assembly and annotation for Cryptosporidium parvum, C. hominis and C. tyzzeri.</title>
        <authorList>
            <person name="Baptista R.P."/>
            <person name="Li Y."/>
            <person name="Sateriale A."/>
            <person name="Ansell B."/>
            <person name="Jex A."/>
            <person name="Sanders M."/>
            <person name="Brooks K."/>
            <person name="Tracey A."/>
            <person name="Berriman M."/>
            <person name="Striepen B."/>
            <person name="Cotton J.A."/>
            <person name="Kissinger J.C."/>
        </authorList>
    </citation>
    <scope>NUCLEOTIDE SEQUENCE [LARGE SCALE GENOMIC DNA]</scope>
    <source>
        <strain evidence="12 13">IOWA-ATCC</strain>
    </source>
</reference>
<feature type="compositionally biased region" description="Polar residues" evidence="10">
    <location>
        <begin position="638"/>
        <end position="658"/>
    </location>
</feature>
<accession>A0A7S7RFE5</accession>
<keyword evidence="4" id="KW-0418">Kinase</keyword>
<dbReference type="EMBL" id="CP044417">
    <property type="protein sequence ID" value="QOY41410.1"/>
    <property type="molecule type" value="Genomic_DNA"/>
</dbReference>
<evidence type="ECO:0000313" key="13">
    <source>
        <dbReference type="Proteomes" id="UP000593906"/>
    </source>
</evidence>
<feature type="region of interest" description="Disordered" evidence="10">
    <location>
        <begin position="636"/>
        <end position="660"/>
    </location>
</feature>
<proteinExistence type="predicted"/>
<feature type="binding site" evidence="7">
    <location>
        <begin position="253"/>
        <end position="254"/>
    </location>
    <ligand>
        <name>ATP</name>
        <dbReference type="ChEBI" id="CHEBI:30616"/>
    </ligand>
</feature>
<dbReference type="PROSITE" id="PS00108">
    <property type="entry name" value="PROTEIN_KINASE_ST"/>
    <property type="match status" value="1"/>
</dbReference>
<dbReference type="PANTHER" id="PTHR24350">
    <property type="entry name" value="SERINE/THREONINE-PROTEIN KINASE IAL-RELATED"/>
    <property type="match status" value="1"/>
</dbReference>
<gene>
    <name evidence="12" type="ORF">CPATCC_003114</name>
</gene>
<dbReference type="VEuPathDB" id="CryptoDB:CPATCC_0016860"/>
<dbReference type="Pfam" id="PF00069">
    <property type="entry name" value="Pkinase"/>
    <property type="match status" value="1"/>
</dbReference>
<organism evidence="12 13">
    <name type="scientific">Cryptosporidium parvum</name>
    <dbReference type="NCBI Taxonomy" id="5807"/>
    <lineage>
        <taxon>Eukaryota</taxon>
        <taxon>Sar</taxon>
        <taxon>Alveolata</taxon>
        <taxon>Apicomplexa</taxon>
        <taxon>Conoidasida</taxon>
        <taxon>Coccidia</taxon>
        <taxon>Eucoccidiorida</taxon>
        <taxon>Eimeriorina</taxon>
        <taxon>Cryptosporidiidae</taxon>
        <taxon>Cryptosporidium</taxon>
    </lineage>
</organism>
<evidence type="ECO:0000256" key="7">
    <source>
        <dbReference type="PIRSR" id="PIRSR630616-2"/>
    </source>
</evidence>
<dbReference type="PROSITE" id="PS00107">
    <property type="entry name" value="PROTEIN_KINASE_ATP"/>
    <property type="match status" value="1"/>
</dbReference>
<dbReference type="Proteomes" id="UP000593906">
    <property type="component" value="Chromosome 6"/>
</dbReference>
<evidence type="ECO:0000259" key="11">
    <source>
        <dbReference type="PROSITE" id="PS50011"/>
    </source>
</evidence>
<name>A0A7S7RFE5_CRYPV</name>
<evidence type="ECO:0000256" key="4">
    <source>
        <dbReference type="ARBA" id="ARBA00022777"/>
    </source>
</evidence>
<keyword evidence="2" id="KW-0808">Transferase</keyword>
<dbReference type="Gene3D" id="1.10.510.10">
    <property type="entry name" value="Transferase(Phosphotransferase) domain 1"/>
    <property type="match status" value="1"/>
</dbReference>
<dbReference type="InterPro" id="IPR000719">
    <property type="entry name" value="Prot_kinase_dom"/>
</dbReference>
<evidence type="ECO:0000256" key="9">
    <source>
        <dbReference type="PROSITE-ProRule" id="PRU10141"/>
    </source>
</evidence>
<keyword evidence="1" id="KW-0723">Serine/threonine-protein kinase</keyword>